<accession>A0AAQ3T4T7</accession>
<evidence type="ECO:0000256" key="8">
    <source>
        <dbReference type="SAM" id="MobiDB-lite"/>
    </source>
</evidence>
<feature type="domain" description="PGG" evidence="10">
    <location>
        <begin position="466"/>
        <end position="573"/>
    </location>
</feature>
<evidence type="ECO:0000256" key="5">
    <source>
        <dbReference type="ARBA" id="ARBA00023043"/>
    </source>
</evidence>
<evidence type="ECO:0000256" key="9">
    <source>
        <dbReference type="SAM" id="Phobius"/>
    </source>
</evidence>
<proteinExistence type="predicted"/>
<feature type="region of interest" description="Disordered" evidence="8">
    <location>
        <begin position="429"/>
        <end position="452"/>
    </location>
</feature>
<keyword evidence="5 7" id="KW-0040">ANK repeat</keyword>
<sequence length="695" mass="75390">MTTVSTRTLLQVLCAGDAVRLEELLSTEGHVVSIDLNGRTGASPVAVTSPPPSGTSRSSRCLLDVTSNGNTALHIVASRGDAELVRVVCEMAPSLVATRNRSLDTPLHCAAKSGHRDVVARLLPKMLAGGEDEKVALQARNCLGATALYEAVRHRCLEVVELLMREAPELSVLTTEDGVSPLYLAATINSLRMVRAILRPSSPAAYSGPEGRTALHAAADANRGVAREMAQEILRWRPNLLAKVDSFGRNPLHIAILCQSLDVIDLFLDASTSDDELARISDNSGVFPVHFAARVGSTAIVHRLAEKCPDYCEMVDGEGRNLLHYAVEYQQDMVVRHICQNGTFSGLLNAMDCDGNTPLHLAVRLGFPRIVCLLLQTMGVEIDVVNMRGLTARDCARELLPRSSTYEWTPNILVERTLFWSRAAITPSRHRRGRGEQSKRGRNGPADHPVHGDMVEAEQTSEQESFSKTGTIGSVLIATVAFAAAFTVPGGIVADDHPGAGTATMGRRFAFRAFVASNALAFFCSIVSTFFLLYSGTRGAGASPSQREWYNSRALNLLALSALFTMAAFSFGFQLVLGDANRGFSVFVYRLSSVSVLFCIPAIWFPLRIGLLKALALGDANRWFIVFVYAAPAASVLFCIPDIWVPLRIGLLKVTWLLSDELTIDVSGYESPQYARSSENLSILYSQYTQSLGMA</sequence>
<evidence type="ECO:0000256" key="7">
    <source>
        <dbReference type="PROSITE-ProRule" id="PRU00023"/>
    </source>
</evidence>
<evidence type="ECO:0000259" key="10">
    <source>
        <dbReference type="Pfam" id="PF13962"/>
    </source>
</evidence>
<dbReference type="EMBL" id="CP144747">
    <property type="protein sequence ID" value="WVZ66157.1"/>
    <property type="molecule type" value="Genomic_DNA"/>
</dbReference>
<evidence type="ECO:0000313" key="12">
    <source>
        <dbReference type="Proteomes" id="UP001341281"/>
    </source>
</evidence>
<keyword evidence="6 9" id="KW-0472">Membrane</keyword>
<feature type="repeat" description="ANK" evidence="7">
    <location>
        <begin position="68"/>
        <end position="100"/>
    </location>
</feature>
<dbReference type="Pfam" id="PF13962">
    <property type="entry name" value="PGG"/>
    <property type="match status" value="1"/>
</dbReference>
<name>A0AAQ3T4T7_PASNO</name>
<organism evidence="11 12">
    <name type="scientific">Paspalum notatum var. saurae</name>
    <dbReference type="NCBI Taxonomy" id="547442"/>
    <lineage>
        <taxon>Eukaryota</taxon>
        <taxon>Viridiplantae</taxon>
        <taxon>Streptophyta</taxon>
        <taxon>Embryophyta</taxon>
        <taxon>Tracheophyta</taxon>
        <taxon>Spermatophyta</taxon>
        <taxon>Magnoliopsida</taxon>
        <taxon>Liliopsida</taxon>
        <taxon>Poales</taxon>
        <taxon>Poaceae</taxon>
        <taxon>PACMAD clade</taxon>
        <taxon>Panicoideae</taxon>
        <taxon>Andropogonodae</taxon>
        <taxon>Paspaleae</taxon>
        <taxon>Paspalinae</taxon>
        <taxon>Paspalum</taxon>
    </lineage>
</organism>
<keyword evidence="4 9" id="KW-1133">Transmembrane helix</keyword>
<keyword evidence="2 9" id="KW-0812">Transmembrane</keyword>
<feature type="transmembrane region" description="Helical" evidence="9">
    <location>
        <begin position="584"/>
        <end position="604"/>
    </location>
</feature>
<feature type="repeat" description="ANK" evidence="7">
    <location>
        <begin position="354"/>
        <end position="387"/>
    </location>
</feature>
<dbReference type="PROSITE" id="PS50088">
    <property type="entry name" value="ANK_REPEAT"/>
    <property type="match status" value="2"/>
</dbReference>
<gene>
    <name evidence="11" type="ORF">U9M48_015423</name>
</gene>
<dbReference type="PANTHER" id="PTHR24186:SF50">
    <property type="entry name" value="ANKYRIN REPEAT-CONTAINING PROTEIN ITN1-LIKE ISOFORM X1"/>
    <property type="match status" value="1"/>
</dbReference>
<protein>
    <recommendedName>
        <fullName evidence="10">PGG domain-containing protein</fullName>
    </recommendedName>
</protein>
<dbReference type="InterPro" id="IPR036770">
    <property type="entry name" value="Ankyrin_rpt-contain_sf"/>
</dbReference>
<evidence type="ECO:0000256" key="1">
    <source>
        <dbReference type="ARBA" id="ARBA00004141"/>
    </source>
</evidence>
<dbReference type="AlphaFoldDB" id="A0AAQ3T4T7"/>
<dbReference type="Proteomes" id="UP001341281">
    <property type="component" value="Chromosome 03"/>
</dbReference>
<evidence type="ECO:0000256" key="3">
    <source>
        <dbReference type="ARBA" id="ARBA00022737"/>
    </source>
</evidence>
<keyword evidence="3" id="KW-0677">Repeat</keyword>
<evidence type="ECO:0000313" key="11">
    <source>
        <dbReference type="EMBL" id="WVZ66157.1"/>
    </source>
</evidence>
<dbReference type="SMART" id="SM00248">
    <property type="entry name" value="ANK"/>
    <property type="match status" value="9"/>
</dbReference>
<keyword evidence="12" id="KW-1185">Reference proteome</keyword>
<feature type="transmembrane region" description="Helical" evidence="9">
    <location>
        <begin position="472"/>
        <end position="493"/>
    </location>
</feature>
<evidence type="ECO:0000256" key="6">
    <source>
        <dbReference type="ARBA" id="ARBA00023136"/>
    </source>
</evidence>
<evidence type="ECO:0000256" key="4">
    <source>
        <dbReference type="ARBA" id="ARBA00022989"/>
    </source>
</evidence>
<evidence type="ECO:0000256" key="2">
    <source>
        <dbReference type="ARBA" id="ARBA00022692"/>
    </source>
</evidence>
<feature type="transmembrane region" description="Helical" evidence="9">
    <location>
        <begin position="513"/>
        <end position="534"/>
    </location>
</feature>
<dbReference type="GO" id="GO:0005886">
    <property type="term" value="C:plasma membrane"/>
    <property type="evidence" value="ECO:0007669"/>
    <property type="project" value="TreeGrafter"/>
</dbReference>
<dbReference type="InterPro" id="IPR026961">
    <property type="entry name" value="PGG_dom"/>
</dbReference>
<dbReference type="Pfam" id="PF12796">
    <property type="entry name" value="Ank_2"/>
    <property type="match status" value="3"/>
</dbReference>
<dbReference type="PANTHER" id="PTHR24186">
    <property type="entry name" value="PROTEIN PHOSPHATASE 1 REGULATORY SUBUNIT"/>
    <property type="match status" value="1"/>
</dbReference>
<dbReference type="PROSITE" id="PS50297">
    <property type="entry name" value="ANK_REP_REGION"/>
    <property type="match status" value="1"/>
</dbReference>
<feature type="transmembrane region" description="Helical" evidence="9">
    <location>
        <begin position="624"/>
        <end position="645"/>
    </location>
</feature>
<dbReference type="InterPro" id="IPR002110">
    <property type="entry name" value="Ankyrin_rpt"/>
</dbReference>
<dbReference type="SUPFAM" id="SSF48403">
    <property type="entry name" value="Ankyrin repeat"/>
    <property type="match status" value="1"/>
</dbReference>
<reference evidence="11 12" key="1">
    <citation type="submission" date="2024-02" db="EMBL/GenBank/DDBJ databases">
        <title>High-quality chromosome-scale genome assembly of Pensacola bahiagrass (Paspalum notatum Flugge var. saurae).</title>
        <authorList>
            <person name="Vega J.M."/>
            <person name="Podio M."/>
            <person name="Orjuela J."/>
            <person name="Siena L.A."/>
            <person name="Pessino S.C."/>
            <person name="Combes M.C."/>
            <person name="Mariac C."/>
            <person name="Albertini E."/>
            <person name="Pupilli F."/>
            <person name="Ortiz J.P.A."/>
            <person name="Leblanc O."/>
        </authorList>
    </citation>
    <scope>NUCLEOTIDE SEQUENCE [LARGE SCALE GENOMIC DNA]</scope>
    <source>
        <strain evidence="11">R1</strain>
        <tissue evidence="11">Leaf</tissue>
    </source>
</reference>
<dbReference type="Gene3D" id="1.25.40.20">
    <property type="entry name" value="Ankyrin repeat-containing domain"/>
    <property type="match status" value="1"/>
</dbReference>
<feature type="transmembrane region" description="Helical" evidence="9">
    <location>
        <begin position="554"/>
        <end position="577"/>
    </location>
</feature>
<comment type="subcellular location">
    <subcellularLocation>
        <location evidence="1">Membrane</location>
        <topology evidence="1">Multi-pass membrane protein</topology>
    </subcellularLocation>
</comment>